<feature type="domain" description="Calcineurin-like phosphoesterase" evidence="1">
    <location>
        <begin position="6"/>
        <end position="193"/>
    </location>
</feature>
<dbReference type="PANTHER" id="PTHR42850">
    <property type="entry name" value="METALLOPHOSPHOESTERASE"/>
    <property type="match status" value="1"/>
</dbReference>
<dbReference type="GO" id="GO:0110154">
    <property type="term" value="P:RNA decapping"/>
    <property type="evidence" value="ECO:0007669"/>
    <property type="project" value="TreeGrafter"/>
</dbReference>
<dbReference type="EMBL" id="MYFO01000001">
    <property type="protein sequence ID" value="TFE91951.1"/>
    <property type="molecule type" value="Genomic_DNA"/>
</dbReference>
<keyword evidence="3" id="KW-1185">Reference proteome</keyword>
<dbReference type="OrthoDB" id="384253at2"/>
<dbReference type="PANTHER" id="PTHR42850:SF4">
    <property type="entry name" value="ZINC-DEPENDENT ENDOPOLYPHOSPHATASE"/>
    <property type="match status" value="1"/>
</dbReference>
<proteinExistence type="predicted"/>
<evidence type="ECO:0000259" key="1">
    <source>
        <dbReference type="Pfam" id="PF00149"/>
    </source>
</evidence>
<dbReference type="CDD" id="cd00144">
    <property type="entry name" value="MPP_PPP_family"/>
    <property type="match status" value="1"/>
</dbReference>
<dbReference type="InterPro" id="IPR029052">
    <property type="entry name" value="Metallo-depent_PP-like"/>
</dbReference>
<dbReference type="InterPro" id="IPR004843">
    <property type="entry name" value="Calcineurin-like_PHP"/>
</dbReference>
<dbReference type="RefSeq" id="WP_134748961.1">
    <property type="nucleotide sequence ID" value="NZ_MYFO02000001.1"/>
</dbReference>
<dbReference type="GO" id="GO:0008803">
    <property type="term" value="F:bis(5'-nucleosyl)-tetraphosphatase (symmetrical) activity"/>
    <property type="evidence" value="ECO:0007669"/>
    <property type="project" value="TreeGrafter"/>
</dbReference>
<dbReference type="GO" id="GO:0016791">
    <property type="term" value="F:phosphatase activity"/>
    <property type="evidence" value="ECO:0007669"/>
    <property type="project" value="TreeGrafter"/>
</dbReference>
<gene>
    <name evidence="2" type="ORF">B5M42_01560</name>
</gene>
<dbReference type="Pfam" id="PF00149">
    <property type="entry name" value="Metallophos"/>
    <property type="match status" value="1"/>
</dbReference>
<protein>
    <submittedName>
        <fullName evidence="2">Serine/threonine protein phosphatase</fullName>
    </submittedName>
</protein>
<name>A0A4Y8QAU6_9BACL</name>
<dbReference type="AlphaFoldDB" id="A0A4Y8QAU6"/>
<organism evidence="2 3">
    <name type="scientific">Paenibacillus athensensis</name>
    <dbReference type="NCBI Taxonomy" id="1967502"/>
    <lineage>
        <taxon>Bacteria</taxon>
        <taxon>Bacillati</taxon>
        <taxon>Bacillota</taxon>
        <taxon>Bacilli</taxon>
        <taxon>Bacillales</taxon>
        <taxon>Paenibacillaceae</taxon>
        <taxon>Paenibacillus</taxon>
    </lineage>
</organism>
<dbReference type="SUPFAM" id="SSF56300">
    <property type="entry name" value="Metallo-dependent phosphatases"/>
    <property type="match status" value="1"/>
</dbReference>
<accession>A0A4Y8QAU6</accession>
<dbReference type="Gene3D" id="3.60.21.10">
    <property type="match status" value="1"/>
</dbReference>
<dbReference type="GO" id="GO:0005737">
    <property type="term" value="C:cytoplasm"/>
    <property type="evidence" value="ECO:0007669"/>
    <property type="project" value="TreeGrafter"/>
</dbReference>
<dbReference type="Proteomes" id="UP000298246">
    <property type="component" value="Unassembled WGS sequence"/>
</dbReference>
<reference evidence="2 3" key="1">
    <citation type="submission" date="2017-03" db="EMBL/GenBank/DDBJ databases">
        <title>Isolation of Levoglucosan Utilizing Bacteria.</title>
        <authorList>
            <person name="Arya A.S."/>
        </authorList>
    </citation>
    <scope>NUCLEOTIDE SEQUENCE [LARGE SCALE GENOMIC DNA]</scope>
    <source>
        <strain evidence="2 3">MEC069</strain>
    </source>
</reference>
<sequence length="248" mass="28051">MKKKQRTLVISDIHGCLQPFRALLARCGYDPQHDQLILLGDFVDKGPQSKEVVDLVRRMVRQEGVVALRGNHDQRLLDIARSKDTAAVAKFMQHGGKATAQSYLEDDLSNERELSERLPDLRRTLQTDYAEHIAFLQGLPYYFEGPNHIFVHAGLDPAYPDWRRQPVRQFMYIKESFYRHPTHVAKVVVFGHTKTVDLHGKPDIWFGGDKIGVDGGCSSGLQLNALAIGEDGAYDTFAVPANVREQRK</sequence>
<evidence type="ECO:0000313" key="3">
    <source>
        <dbReference type="Proteomes" id="UP000298246"/>
    </source>
</evidence>
<evidence type="ECO:0000313" key="2">
    <source>
        <dbReference type="EMBL" id="TFE91951.1"/>
    </source>
</evidence>
<comment type="caution">
    <text evidence="2">The sequence shown here is derived from an EMBL/GenBank/DDBJ whole genome shotgun (WGS) entry which is preliminary data.</text>
</comment>
<dbReference type="InterPro" id="IPR050126">
    <property type="entry name" value="Ap4A_hydrolase"/>
</dbReference>